<evidence type="ECO:0000256" key="1">
    <source>
        <dbReference type="SAM" id="SignalP"/>
    </source>
</evidence>
<dbReference type="RefSeq" id="WP_051627634.1">
    <property type="nucleotide sequence ID" value="NZ_JNCA01000032.1"/>
</dbReference>
<sequence>MKNYYFFLSFFLILSAAGFSQNKTTNTDELVTSTDSIVDAPKINLDSIQFKASSEMLDEEKYWAIIEKSIKETTNQEDQEIFLVSEIEHLSPKEMIGFRLRTDKLLFDSYTSNLWCANYVISNGASEDGFDYFRCWLISRGKEAFYKTQETPDYLVNLVGNEPEVHDFEGFWYVGMNAFKNMTHKDAEAYIDYENFKTNDENYPILEFNWNVDEPKTMEVICPVLFKKFWKK</sequence>
<comment type="caution">
    <text evidence="3">The sequence shown here is derived from an EMBL/GenBank/DDBJ whole genome shotgun (WGS) entry which is preliminary data.</text>
</comment>
<protein>
    <recommendedName>
        <fullName evidence="2">DUF4240 domain-containing protein</fullName>
    </recommendedName>
</protein>
<evidence type="ECO:0000313" key="4">
    <source>
        <dbReference type="Proteomes" id="UP000027064"/>
    </source>
</evidence>
<name>A0A066WMS7_9FLAO</name>
<evidence type="ECO:0000259" key="2">
    <source>
        <dbReference type="Pfam" id="PF14024"/>
    </source>
</evidence>
<proteinExistence type="predicted"/>
<keyword evidence="1" id="KW-0732">Signal</keyword>
<dbReference type="InterPro" id="IPR025334">
    <property type="entry name" value="DUF4240"/>
</dbReference>
<dbReference type="AlphaFoldDB" id="A0A066WMS7"/>
<dbReference type="eggNOG" id="COG3831">
    <property type="taxonomic scope" value="Bacteria"/>
</dbReference>
<dbReference type="PATRIC" id="fig|1492738.3.peg.3029"/>
<dbReference type="Pfam" id="PF14024">
    <property type="entry name" value="DUF4240"/>
    <property type="match status" value="1"/>
</dbReference>
<dbReference type="STRING" id="1492738.FEM21_30440"/>
<gene>
    <name evidence="3" type="ORF">FEM21_30440</name>
</gene>
<keyword evidence="4" id="KW-1185">Reference proteome</keyword>
<dbReference type="Proteomes" id="UP000027064">
    <property type="component" value="Unassembled WGS sequence"/>
</dbReference>
<feature type="chain" id="PRO_5001629227" description="DUF4240 domain-containing protein" evidence="1">
    <location>
        <begin position="23"/>
        <end position="232"/>
    </location>
</feature>
<organism evidence="3 4">
    <name type="scientific">Flavobacterium seoulense</name>
    <dbReference type="NCBI Taxonomy" id="1492738"/>
    <lineage>
        <taxon>Bacteria</taxon>
        <taxon>Pseudomonadati</taxon>
        <taxon>Bacteroidota</taxon>
        <taxon>Flavobacteriia</taxon>
        <taxon>Flavobacteriales</taxon>
        <taxon>Flavobacteriaceae</taxon>
        <taxon>Flavobacterium</taxon>
    </lineage>
</organism>
<evidence type="ECO:0000313" key="3">
    <source>
        <dbReference type="EMBL" id="KDN53878.1"/>
    </source>
</evidence>
<dbReference type="EMBL" id="JNCA01000032">
    <property type="protein sequence ID" value="KDN53878.1"/>
    <property type="molecule type" value="Genomic_DNA"/>
</dbReference>
<dbReference type="OrthoDB" id="6200718at2"/>
<feature type="domain" description="DUF4240" evidence="2">
    <location>
        <begin position="58"/>
        <end position="180"/>
    </location>
</feature>
<feature type="signal peptide" evidence="1">
    <location>
        <begin position="1"/>
        <end position="22"/>
    </location>
</feature>
<reference evidence="3 4" key="1">
    <citation type="submission" date="2014-05" db="EMBL/GenBank/DDBJ databases">
        <title>Genome Sequence of Flavobacterium sp. EM1321.</title>
        <authorList>
            <person name="Shin S.-K."/>
            <person name="Yi H."/>
        </authorList>
    </citation>
    <scope>NUCLEOTIDE SEQUENCE [LARGE SCALE GENOMIC DNA]</scope>
    <source>
        <strain evidence="3 4">EM1321</strain>
    </source>
</reference>
<accession>A0A066WMS7</accession>